<dbReference type="InterPro" id="IPR003663">
    <property type="entry name" value="Sugar/inositol_transpt"/>
</dbReference>
<feature type="transmembrane region" description="Helical" evidence="10">
    <location>
        <begin position="260"/>
        <end position="287"/>
    </location>
</feature>
<keyword evidence="7 10" id="KW-1133">Transmembrane helix</keyword>
<dbReference type="InterPro" id="IPR020846">
    <property type="entry name" value="MFS_dom"/>
</dbReference>
<evidence type="ECO:0000256" key="2">
    <source>
        <dbReference type="ARBA" id="ARBA00010992"/>
    </source>
</evidence>
<dbReference type="Gene3D" id="1.20.1250.20">
    <property type="entry name" value="MFS general substrate transporter like domains"/>
    <property type="match status" value="2"/>
</dbReference>
<evidence type="ECO:0000256" key="6">
    <source>
        <dbReference type="ARBA" id="ARBA00022692"/>
    </source>
</evidence>
<evidence type="ECO:0000256" key="9">
    <source>
        <dbReference type="RuleBase" id="RU003346"/>
    </source>
</evidence>
<keyword evidence="6 10" id="KW-0812">Transmembrane</keyword>
<dbReference type="OrthoDB" id="4008739at2"/>
<feature type="transmembrane region" description="Helical" evidence="10">
    <location>
        <begin position="86"/>
        <end position="105"/>
    </location>
</feature>
<dbReference type="InterPro" id="IPR050814">
    <property type="entry name" value="Myo-inositol_Transporter"/>
</dbReference>
<dbReference type="CDD" id="cd17359">
    <property type="entry name" value="MFS_XylE_like"/>
    <property type="match status" value="1"/>
</dbReference>
<dbReference type="InterPro" id="IPR047984">
    <property type="entry name" value="XylE-like"/>
</dbReference>
<reference evidence="12 13" key="1">
    <citation type="submission" date="2018-08" db="EMBL/GenBank/DDBJ databases">
        <title>Sequencing the genomes of 1000 actinobacteria strains.</title>
        <authorList>
            <person name="Klenk H.-P."/>
        </authorList>
    </citation>
    <scope>NUCLEOTIDE SEQUENCE [LARGE SCALE GENOMIC DNA]</scope>
    <source>
        <strain evidence="12 13">DSM 22891</strain>
    </source>
</reference>
<dbReference type="FunFam" id="1.20.1250.20:FF:000122">
    <property type="entry name" value="D-xylose transporter XylE"/>
    <property type="match status" value="1"/>
</dbReference>
<dbReference type="PANTHER" id="PTHR48020">
    <property type="entry name" value="PROTON MYO-INOSITOL COTRANSPORTER"/>
    <property type="match status" value="1"/>
</dbReference>
<evidence type="ECO:0000259" key="11">
    <source>
        <dbReference type="PROSITE" id="PS50850"/>
    </source>
</evidence>
<comment type="subcellular location">
    <subcellularLocation>
        <location evidence="1">Cell membrane</location>
        <topology evidence="1">Multi-pass membrane protein</topology>
    </subcellularLocation>
</comment>
<dbReference type="InterPro" id="IPR005828">
    <property type="entry name" value="MFS_sugar_transport-like"/>
</dbReference>
<dbReference type="SUPFAM" id="SSF103473">
    <property type="entry name" value="MFS general substrate transporter"/>
    <property type="match status" value="1"/>
</dbReference>
<feature type="transmembrane region" description="Helical" evidence="10">
    <location>
        <begin position="302"/>
        <end position="324"/>
    </location>
</feature>
<keyword evidence="4" id="KW-1003">Cell membrane</keyword>
<evidence type="ECO:0000313" key="12">
    <source>
        <dbReference type="EMBL" id="REF36174.1"/>
    </source>
</evidence>
<accession>A0A3D9VDD3</accession>
<dbReference type="PANTHER" id="PTHR48020:SF12">
    <property type="entry name" value="PROTON MYO-INOSITOL COTRANSPORTER"/>
    <property type="match status" value="1"/>
</dbReference>
<keyword evidence="8 10" id="KW-0472">Membrane</keyword>
<dbReference type="Pfam" id="PF00083">
    <property type="entry name" value="Sugar_tr"/>
    <property type="match status" value="1"/>
</dbReference>
<evidence type="ECO:0000256" key="4">
    <source>
        <dbReference type="ARBA" id="ARBA00022475"/>
    </source>
</evidence>
<feature type="transmembrane region" description="Helical" evidence="10">
    <location>
        <begin position="54"/>
        <end position="74"/>
    </location>
</feature>
<feature type="transmembrane region" description="Helical" evidence="10">
    <location>
        <begin position="331"/>
        <end position="351"/>
    </location>
</feature>
<gene>
    <name evidence="12" type="ORF">DFJ64_1574</name>
</gene>
<dbReference type="GO" id="GO:0005886">
    <property type="term" value="C:plasma membrane"/>
    <property type="evidence" value="ECO:0007669"/>
    <property type="project" value="UniProtKB-SubCell"/>
</dbReference>
<comment type="caution">
    <text evidence="12">The sequence shown here is derived from an EMBL/GenBank/DDBJ whole genome shotgun (WGS) entry which is preliminary data.</text>
</comment>
<sequence>MALGDLPAEHRADTGRTVLVAGTAAIGGFLFGFDTAVINGAVGAVRETFDPSSLLLGLSVAAALLGSATGAWFAGPLANRLGRVRVMVIAAAVFFVSGLGSGLAFSIYDLAFWRFVGGMGVGAASVIAPAYIAEISPARIRGRLGSLQQLAIVFGIFVALLIDFALATYAGGAAEPMWFGLPAWRWMLLSLMVPALAYGTLAMQLPESPRFLVGKGRTAEAKAVTMRYIGGDVDAKVEEIRRTLALERRLSMADLRGPTLGLLPIVWVGILLSVFQQFVGINVIFYYSTVLWQAVGFSERDSFAITVITSVTNIVTTLIAIATIDRLGRKPLLLIGSAGMTVSLGALAYSFGTAPIVAGEPMLSEVMGPVALVAANLFVVFFGLSWGPVVWVLLGEMFANRIRAQALAVAVAAQWIANFVVSTTFPVLQDLGLAFAYGLYTFFAALSFLFVLRRVPETKGKELEAM</sequence>
<organism evidence="12 13">
    <name type="scientific">Thermasporomyces composti</name>
    <dbReference type="NCBI Taxonomy" id="696763"/>
    <lineage>
        <taxon>Bacteria</taxon>
        <taxon>Bacillati</taxon>
        <taxon>Actinomycetota</taxon>
        <taxon>Actinomycetes</taxon>
        <taxon>Propionibacteriales</taxon>
        <taxon>Nocardioidaceae</taxon>
        <taxon>Thermasporomyces</taxon>
    </lineage>
</organism>
<comment type="similarity">
    <text evidence="2 9">Belongs to the major facilitator superfamily. Sugar transporter (TC 2.A.1.1) family.</text>
</comment>
<dbReference type="InterPro" id="IPR005829">
    <property type="entry name" value="Sugar_transporter_CS"/>
</dbReference>
<dbReference type="PROSITE" id="PS00217">
    <property type="entry name" value="SUGAR_TRANSPORT_2"/>
    <property type="match status" value="1"/>
</dbReference>
<keyword evidence="3 9" id="KW-0813">Transport</keyword>
<feature type="transmembrane region" description="Helical" evidence="10">
    <location>
        <begin position="183"/>
        <end position="201"/>
    </location>
</feature>
<evidence type="ECO:0000256" key="7">
    <source>
        <dbReference type="ARBA" id="ARBA00022989"/>
    </source>
</evidence>
<proteinExistence type="inferred from homology"/>
<name>A0A3D9VDD3_THECX</name>
<dbReference type="PRINTS" id="PR00171">
    <property type="entry name" value="SUGRTRNSPORT"/>
</dbReference>
<feature type="domain" description="Major facilitator superfamily (MFS) profile" evidence="11">
    <location>
        <begin position="20"/>
        <end position="459"/>
    </location>
</feature>
<feature type="transmembrane region" description="Helical" evidence="10">
    <location>
        <begin position="152"/>
        <end position="171"/>
    </location>
</feature>
<feature type="transmembrane region" description="Helical" evidence="10">
    <location>
        <begin position="434"/>
        <end position="452"/>
    </location>
</feature>
<evidence type="ECO:0000256" key="3">
    <source>
        <dbReference type="ARBA" id="ARBA00022448"/>
    </source>
</evidence>
<evidence type="ECO:0000256" key="8">
    <source>
        <dbReference type="ARBA" id="ARBA00023136"/>
    </source>
</evidence>
<dbReference type="EMBL" id="QTUC01000001">
    <property type="protein sequence ID" value="REF36174.1"/>
    <property type="molecule type" value="Genomic_DNA"/>
</dbReference>
<evidence type="ECO:0000256" key="5">
    <source>
        <dbReference type="ARBA" id="ARBA00022597"/>
    </source>
</evidence>
<keyword evidence="5" id="KW-0762">Sugar transport</keyword>
<evidence type="ECO:0000256" key="10">
    <source>
        <dbReference type="SAM" id="Phobius"/>
    </source>
</evidence>
<dbReference type="InterPro" id="IPR036259">
    <property type="entry name" value="MFS_trans_sf"/>
</dbReference>
<dbReference type="NCBIfam" id="TIGR00879">
    <property type="entry name" value="SP"/>
    <property type="match status" value="1"/>
</dbReference>
<evidence type="ECO:0000313" key="13">
    <source>
        <dbReference type="Proteomes" id="UP000256485"/>
    </source>
</evidence>
<feature type="transmembrane region" description="Helical" evidence="10">
    <location>
        <begin position="18"/>
        <end position="42"/>
    </location>
</feature>
<protein>
    <submittedName>
        <fullName evidence="12">Sugar porter (SP) family MFS transporter</fullName>
    </submittedName>
</protein>
<dbReference type="GO" id="GO:0022857">
    <property type="term" value="F:transmembrane transporter activity"/>
    <property type="evidence" value="ECO:0007669"/>
    <property type="project" value="InterPro"/>
</dbReference>
<dbReference type="Proteomes" id="UP000256485">
    <property type="component" value="Unassembled WGS sequence"/>
</dbReference>
<keyword evidence="13" id="KW-1185">Reference proteome</keyword>
<feature type="transmembrane region" description="Helical" evidence="10">
    <location>
        <begin position="371"/>
        <end position="394"/>
    </location>
</feature>
<feature type="transmembrane region" description="Helical" evidence="10">
    <location>
        <begin position="406"/>
        <end position="428"/>
    </location>
</feature>
<feature type="transmembrane region" description="Helical" evidence="10">
    <location>
        <begin position="111"/>
        <end position="132"/>
    </location>
</feature>
<dbReference type="PROSITE" id="PS50850">
    <property type="entry name" value="MFS"/>
    <property type="match status" value="1"/>
</dbReference>
<evidence type="ECO:0000256" key="1">
    <source>
        <dbReference type="ARBA" id="ARBA00004651"/>
    </source>
</evidence>
<dbReference type="PROSITE" id="PS00216">
    <property type="entry name" value="SUGAR_TRANSPORT_1"/>
    <property type="match status" value="1"/>
</dbReference>
<dbReference type="AlphaFoldDB" id="A0A3D9VDD3"/>
<dbReference type="RefSeq" id="WP_115849851.1">
    <property type="nucleotide sequence ID" value="NZ_QTUC01000001.1"/>
</dbReference>